<evidence type="ECO:0000313" key="5">
    <source>
        <dbReference type="Proteomes" id="UP000218272"/>
    </source>
</evidence>
<dbReference type="AlphaFoldDB" id="A0A1E1F2W8"/>
<feature type="domain" description="HTH tetR-type" evidence="3">
    <location>
        <begin position="1"/>
        <end position="52"/>
    </location>
</feature>
<dbReference type="SUPFAM" id="SSF48498">
    <property type="entry name" value="Tetracyclin repressor-like, C-terminal domain"/>
    <property type="match status" value="1"/>
</dbReference>
<dbReference type="Gene3D" id="1.10.357.10">
    <property type="entry name" value="Tetracycline Repressor, domain 2"/>
    <property type="match status" value="1"/>
</dbReference>
<dbReference type="GO" id="GO:0000976">
    <property type="term" value="F:transcription cis-regulatory region binding"/>
    <property type="evidence" value="ECO:0007669"/>
    <property type="project" value="TreeGrafter"/>
</dbReference>
<dbReference type="Gene3D" id="1.10.10.60">
    <property type="entry name" value="Homeodomain-like"/>
    <property type="match status" value="1"/>
</dbReference>
<evidence type="ECO:0000259" key="3">
    <source>
        <dbReference type="PROSITE" id="PS50977"/>
    </source>
</evidence>
<dbReference type="Proteomes" id="UP000218272">
    <property type="component" value="Chromosome SCLO_1"/>
</dbReference>
<reference evidence="4 5" key="1">
    <citation type="submission" date="2016-10" db="EMBL/GenBank/DDBJ databases">
        <title>Complete Genome Sequence of the Nonylphenol-Degrading Bacterium Sphingobium cloacae JCM 10874T.</title>
        <authorList>
            <person name="Ootsuka M."/>
            <person name="Nishizawa T."/>
            <person name="Ohta H."/>
        </authorList>
    </citation>
    <scope>NUCLEOTIDE SEQUENCE [LARGE SCALE GENOMIC DNA]</scope>
    <source>
        <strain evidence="4 5">JCM 10874</strain>
    </source>
</reference>
<dbReference type="InterPro" id="IPR039536">
    <property type="entry name" value="TetR_C_Proteobacteria"/>
</dbReference>
<dbReference type="Pfam" id="PF14246">
    <property type="entry name" value="TetR_C_7"/>
    <property type="match status" value="1"/>
</dbReference>
<proteinExistence type="predicted"/>
<dbReference type="Pfam" id="PF00440">
    <property type="entry name" value="TetR_N"/>
    <property type="match status" value="1"/>
</dbReference>
<dbReference type="InterPro" id="IPR050109">
    <property type="entry name" value="HTH-type_TetR-like_transc_reg"/>
</dbReference>
<feature type="DNA-binding region" description="H-T-H motif" evidence="2">
    <location>
        <begin position="15"/>
        <end position="34"/>
    </location>
</feature>
<dbReference type="OrthoDB" id="9816431at2"/>
<name>A0A1E1F2W8_9SPHN</name>
<accession>A0A1E1F2W8</accession>
<dbReference type="SUPFAM" id="SSF46689">
    <property type="entry name" value="Homeodomain-like"/>
    <property type="match status" value="1"/>
</dbReference>
<dbReference type="GO" id="GO:0003700">
    <property type="term" value="F:DNA-binding transcription factor activity"/>
    <property type="evidence" value="ECO:0007669"/>
    <property type="project" value="TreeGrafter"/>
</dbReference>
<evidence type="ECO:0000313" key="4">
    <source>
        <dbReference type="EMBL" id="BAV64855.1"/>
    </source>
</evidence>
<dbReference type="InterPro" id="IPR036271">
    <property type="entry name" value="Tet_transcr_reg_TetR-rel_C_sf"/>
</dbReference>
<gene>
    <name evidence="4" type="ORF">SCLO_1018150</name>
</gene>
<dbReference type="EMBL" id="AP017655">
    <property type="protein sequence ID" value="BAV64855.1"/>
    <property type="molecule type" value="Genomic_DNA"/>
</dbReference>
<dbReference type="PROSITE" id="PS50977">
    <property type="entry name" value="HTH_TETR_2"/>
    <property type="match status" value="1"/>
</dbReference>
<dbReference type="KEGG" id="sclo:SCLO_1018150"/>
<dbReference type="InterPro" id="IPR001647">
    <property type="entry name" value="HTH_TetR"/>
</dbReference>
<dbReference type="PANTHER" id="PTHR30055">
    <property type="entry name" value="HTH-TYPE TRANSCRIPTIONAL REGULATOR RUTR"/>
    <property type="match status" value="1"/>
</dbReference>
<dbReference type="PANTHER" id="PTHR30055:SF146">
    <property type="entry name" value="HTH-TYPE TRANSCRIPTIONAL DUAL REGULATOR CECR"/>
    <property type="match status" value="1"/>
</dbReference>
<keyword evidence="5" id="KW-1185">Reference proteome</keyword>
<dbReference type="InterPro" id="IPR009057">
    <property type="entry name" value="Homeodomain-like_sf"/>
</dbReference>
<evidence type="ECO:0000256" key="2">
    <source>
        <dbReference type="PROSITE-ProRule" id="PRU00335"/>
    </source>
</evidence>
<organism evidence="4 5">
    <name type="scientific">Sphingobium cloacae</name>
    <dbReference type="NCBI Taxonomy" id="120107"/>
    <lineage>
        <taxon>Bacteria</taxon>
        <taxon>Pseudomonadati</taxon>
        <taxon>Pseudomonadota</taxon>
        <taxon>Alphaproteobacteria</taxon>
        <taxon>Sphingomonadales</taxon>
        <taxon>Sphingomonadaceae</taxon>
        <taxon>Sphingobium</taxon>
    </lineage>
</organism>
<sequence>MAAQSFLENGYAGTTMSGIAATLGGSKGTLWNHFPSKEELFESVLEEKTAAYRAHLSQILDPDGDLVTTLHHVCVSLLEKITSAEAVALNRLVVSEAGRFTEMGKIFYLRGPRRTLRMLADFLSGAMGRGQLRKGDPEAAARVLTALVTSGCHQQLLVGQIGSATPEMIRNDADFAVSIFMRAYAPEQPMAD</sequence>
<keyword evidence="1 2" id="KW-0238">DNA-binding</keyword>
<evidence type="ECO:0000256" key="1">
    <source>
        <dbReference type="ARBA" id="ARBA00023125"/>
    </source>
</evidence>
<protein>
    <recommendedName>
        <fullName evidence="3">HTH tetR-type domain-containing protein</fullName>
    </recommendedName>
</protein>